<dbReference type="EMBL" id="JACOPH010000022">
    <property type="protein sequence ID" value="MBC5715488.1"/>
    <property type="molecule type" value="Genomic_DNA"/>
</dbReference>
<reference evidence="1" key="1">
    <citation type="submission" date="2020-08" db="EMBL/GenBank/DDBJ databases">
        <title>Genome public.</title>
        <authorList>
            <person name="Liu C."/>
            <person name="Sun Q."/>
        </authorList>
    </citation>
    <scope>NUCLEOTIDE SEQUENCE</scope>
    <source>
        <strain evidence="1">BX1005</strain>
    </source>
</reference>
<evidence type="ECO:0000313" key="2">
    <source>
        <dbReference type="Proteomes" id="UP000606720"/>
    </source>
</evidence>
<dbReference type="AlphaFoldDB" id="A0A923LR90"/>
<proteinExistence type="predicted"/>
<name>A0A923LR90_9FIRM</name>
<evidence type="ECO:0000313" key="1">
    <source>
        <dbReference type="EMBL" id="MBC5715488.1"/>
    </source>
</evidence>
<dbReference type="Proteomes" id="UP000606720">
    <property type="component" value="Unassembled WGS sequence"/>
</dbReference>
<comment type="caution">
    <text evidence="1">The sequence shown here is derived from an EMBL/GenBank/DDBJ whole genome shotgun (WGS) entry which is preliminary data.</text>
</comment>
<organism evidence="1 2">
    <name type="scientific">Roseburia zhanii</name>
    <dbReference type="NCBI Taxonomy" id="2763064"/>
    <lineage>
        <taxon>Bacteria</taxon>
        <taxon>Bacillati</taxon>
        <taxon>Bacillota</taxon>
        <taxon>Clostridia</taxon>
        <taxon>Lachnospirales</taxon>
        <taxon>Lachnospiraceae</taxon>
        <taxon>Roseburia</taxon>
    </lineage>
</organism>
<gene>
    <name evidence="1" type="ORF">H8S17_15015</name>
</gene>
<dbReference type="RefSeq" id="WP_186867795.1">
    <property type="nucleotide sequence ID" value="NZ_JACOPH010000022.1"/>
</dbReference>
<accession>A0A923LR90</accession>
<keyword evidence="2" id="KW-1185">Reference proteome</keyword>
<sequence length="95" mass="10882">MIDKLTIIDGNSALIEIQKLLPLRLISLECKHIAYIDDKTSKLHENALEIGYKNDILGSHRAYTNIFDELSRIHNMAQSSCLRAVRIVITRDGRY</sequence>
<protein>
    <submittedName>
        <fullName evidence="1">Uncharacterized protein</fullName>
    </submittedName>
</protein>